<gene>
    <name evidence="7" type="ORF">L484_008380</name>
</gene>
<dbReference type="InterPro" id="IPR001841">
    <property type="entry name" value="Znf_RING"/>
</dbReference>
<sequence length="276" mass="31561">MAIQAQLYQENLGFPLCGSQDWTVDIGNNGCGAFNFNQFSFGSQQKNHHHHHQDQQQIFIQELQNLQQKNDKFLHDNTLSMAYSQRIAEQAEKQRQEVDQYIKLHNESLRLMLQEQRKQLMTTLIKKIEPKLLALLRDKDEEIALAAKRTMELEDLLRKLESENQAWQRVAQEKEAMVVSLNNSLEQAREMASFCPSNGAEDAESCCDFGMENRGEEETRGGKQSVMVCKACNSRNSCVLLLPCRHLCSCKACEAFLDSCPVCRTPKKASIEALIF</sequence>
<name>W9S847_9ROSA</name>
<keyword evidence="3" id="KW-0862">Zinc</keyword>
<evidence type="ECO:0000313" key="7">
    <source>
        <dbReference type="EMBL" id="EXC16574.1"/>
    </source>
</evidence>
<dbReference type="Pfam" id="PF13920">
    <property type="entry name" value="zf-C3HC4_3"/>
    <property type="match status" value="1"/>
</dbReference>
<dbReference type="KEGG" id="mnt:21391749"/>
<keyword evidence="5" id="KW-0175">Coiled coil</keyword>
<keyword evidence="8" id="KW-1185">Reference proteome</keyword>
<dbReference type="PROSITE" id="PS50089">
    <property type="entry name" value="ZF_RING_2"/>
    <property type="match status" value="1"/>
</dbReference>
<dbReference type="PANTHER" id="PTHR42647">
    <property type="entry name" value="SBP (S-RIBONUCLEASE BINDING PROTEIN) FAMILY PROTEIN"/>
    <property type="match status" value="1"/>
</dbReference>
<proteinExistence type="predicted"/>
<dbReference type="AlphaFoldDB" id="W9S847"/>
<evidence type="ECO:0000256" key="4">
    <source>
        <dbReference type="PROSITE-ProRule" id="PRU00175"/>
    </source>
</evidence>
<evidence type="ECO:0000256" key="1">
    <source>
        <dbReference type="ARBA" id="ARBA00022723"/>
    </source>
</evidence>
<dbReference type="FunFam" id="3.30.40.10:FF:000239">
    <property type="entry name" value="probable BOI-related E3 ubiquitin-protein ligase 2"/>
    <property type="match status" value="1"/>
</dbReference>
<dbReference type="EMBL" id="KE345798">
    <property type="protein sequence ID" value="EXC16574.1"/>
    <property type="molecule type" value="Genomic_DNA"/>
</dbReference>
<evidence type="ECO:0000256" key="2">
    <source>
        <dbReference type="ARBA" id="ARBA00022771"/>
    </source>
</evidence>
<dbReference type="PANTHER" id="PTHR42647:SF6">
    <property type="entry name" value="RING-TYPE DOMAIN-CONTAINING PROTEIN"/>
    <property type="match status" value="1"/>
</dbReference>
<dbReference type="InterPro" id="IPR013083">
    <property type="entry name" value="Znf_RING/FYVE/PHD"/>
</dbReference>
<accession>W9S847</accession>
<dbReference type="GO" id="GO:0004842">
    <property type="term" value="F:ubiquitin-protein transferase activity"/>
    <property type="evidence" value="ECO:0007669"/>
    <property type="project" value="TreeGrafter"/>
</dbReference>
<dbReference type="PIRSF" id="PIRSF036836">
    <property type="entry name" value="RNase_bind_SBP1"/>
    <property type="match status" value="1"/>
</dbReference>
<evidence type="ECO:0000259" key="6">
    <source>
        <dbReference type="PROSITE" id="PS50089"/>
    </source>
</evidence>
<dbReference type="Gene3D" id="3.30.40.10">
    <property type="entry name" value="Zinc/RING finger domain, C3HC4 (zinc finger)"/>
    <property type="match status" value="1"/>
</dbReference>
<evidence type="ECO:0000256" key="5">
    <source>
        <dbReference type="SAM" id="Coils"/>
    </source>
</evidence>
<feature type="coiled-coil region" evidence="5">
    <location>
        <begin position="143"/>
        <end position="191"/>
    </location>
</feature>
<dbReference type="eggNOG" id="KOG1100">
    <property type="taxonomic scope" value="Eukaryota"/>
</dbReference>
<dbReference type="GO" id="GO:0008270">
    <property type="term" value="F:zinc ion binding"/>
    <property type="evidence" value="ECO:0007669"/>
    <property type="project" value="UniProtKB-KW"/>
</dbReference>
<keyword evidence="2 4" id="KW-0863">Zinc-finger</keyword>
<reference evidence="8" key="1">
    <citation type="submission" date="2013-01" db="EMBL/GenBank/DDBJ databases">
        <title>Draft Genome Sequence of a Mulberry Tree, Morus notabilis C.K. Schneid.</title>
        <authorList>
            <person name="He N."/>
            <person name="Zhao S."/>
        </authorList>
    </citation>
    <scope>NUCLEOTIDE SEQUENCE</scope>
</reference>
<organism evidence="7 8">
    <name type="scientific">Morus notabilis</name>
    <dbReference type="NCBI Taxonomy" id="981085"/>
    <lineage>
        <taxon>Eukaryota</taxon>
        <taxon>Viridiplantae</taxon>
        <taxon>Streptophyta</taxon>
        <taxon>Embryophyta</taxon>
        <taxon>Tracheophyta</taxon>
        <taxon>Spermatophyta</taxon>
        <taxon>Magnoliopsida</taxon>
        <taxon>eudicotyledons</taxon>
        <taxon>Gunneridae</taxon>
        <taxon>Pentapetalae</taxon>
        <taxon>rosids</taxon>
        <taxon>fabids</taxon>
        <taxon>Rosales</taxon>
        <taxon>Moraceae</taxon>
        <taxon>Moreae</taxon>
        <taxon>Morus</taxon>
    </lineage>
</organism>
<protein>
    <submittedName>
        <fullName evidence="7">Putative E3 ubiquitin-protein ligase MGRN1</fullName>
    </submittedName>
</protein>
<dbReference type="Proteomes" id="UP000030645">
    <property type="component" value="Unassembled WGS sequence"/>
</dbReference>
<keyword evidence="1" id="KW-0479">Metal-binding</keyword>
<evidence type="ECO:0000256" key="3">
    <source>
        <dbReference type="ARBA" id="ARBA00022833"/>
    </source>
</evidence>
<evidence type="ECO:0000313" key="8">
    <source>
        <dbReference type="Proteomes" id="UP000030645"/>
    </source>
</evidence>
<dbReference type="OrthoDB" id="1711136at2759"/>
<feature type="domain" description="RING-type" evidence="6">
    <location>
        <begin position="229"/>
        <end position="264"/>
    </location>
</feature>